<feature type="transmembrane region" description="Helical" evidence="1">
    <location>
        <begin position="61"/>
        <end position="80"/>
    </location>
</feature>
<keyword evidence="3" id="KW-1185">Reference proteome</keyword>
<feature type="transmembrane region" description="Helical" evidence="1">
    <location>
        <begin position="132"/>
        <end position="152"/>
    </location>
</feature>
<gene>
    <name evidence="2" type="ORF">L9G74_18050</name>
</gene>
<accession>A0ABT2FQZ4</accession>
<proteinExistence type="predicted"/>
<dbReference type="Proteomes" id="UP001201549">
    <property type="component" value="Unassembled WGS sequence"/>
</dbReference>
<comment type="caution">
    <text evidence="2">The sequence shown here is derived from an EMBL/GenBank/DDBJ whole genome shotgun (WGS) entry which is preliminary data.</text>
</comment>
<protein>
    <recommendedName>
        <fullName evidence="4">Transmembrane protein</fullName>
    </recommendedName>
</protein>
<feature type="transmembrane region" description="Helical" evidence="1">
    <location>
        <begin position="100"/>
        <end position="125"/>
    </location>
</feature>
<keyword evidence="1" id="KW-0472">Membrane</keyword>
<sequence>MKFASICLISLLAGIAVFIVGEVYQRLWLDVIAGVLALPAGMLLMRQCVKFKGWLYEHGLSHRASILLGLLFLSMLLTQWDNVLDDCRDLFKIAVFSGSGLIICFFFPFPVLLLVMSWVICFMAMMLHMYPFMWLAAFIGLLAVPKCGAIFYRVMVHGNMQQHILDRATK</sequence>
<evidence type="ECO:0000313" key="3">
    <source>
        <dbReference type="Proteomes" id="UP001201549"/>
    </source>
</evidence>
<dbReference type="RefSeq" id="WP_238898165.1">
    <property type="nucleotide sequence ID" value="NZ_JAKOGG010000019.1"/>
</dbReference>
<evidence type="ECO:0000313" key="2">
    <source>
        <dbReference type="EMBL" id="MCS4558347.1"/>
    </source>
</evidence>
<name>A0ABT2FQZ4_9GAMM</name>
<evidence type="ECO:0000256" key="1">
    <source>
        <dbReference type="SAM" id="Phobius"/>
    </source>
</evidence>
<keyword evidence="1" id="KW-0812">Transmembrane</keyword>
<reference evidence="3" key="2">
    <citation type="submission" date="2023-07" db="EMBL/GenBank/DDBJ databases">
        <title>Shewanella mangrovi sp. nov., an acetaldehyde- degrading bacterium isolated from mangrove sediment.</title>
        <authorList>
            <person name="Liu Y."/>
        </authorList>
    </citation>
    <scope>NUCLEOTIDE SEQUENCE [LARGE SCALE GENOMIC DNA]</scope>
    <source>
        <strain evidence="3">C32</strain>
    </source>
</reference>
<dbReference type="EMBL" id="JAKOGG010000019">
    <property type="protein sequence ID" value="MCS4558347.1"/>
    <property type="molecule type" value="Genomic_DNA"/>
</dbReference>
<reference evidence="2 3" key="1">
    <citation type="submission" date="2022-02" db="EMBL/GenBank/DDBJ databases">
        <authorList>
            <person name="Zhuang L."/>
        </authorList>
    </citation>
    <scope>NUCLEOTIDE SEQUENCE [LARGE SCALE GENOMIC DNA]</scope>
    <source>
        <strain evidence="2 3">C32</strain>
    </source>
</reference>
<feature type="transmembrane region" description="Helical" evidence="1">
    <location>
        <begin position="31"/>
        <end position="49"/>
    </location>
</feature>
<keyword evidence="1" id="KW-1133">Transmembrane helix</keyword>
<organism evidence="2 3">
    <name type="scientific">Shewanella electrica</name>
    <dbReference type="NCBI Taxonomy" id="515560"/>
    <lineage>
        <taxon>Bacteria</taxon>
        <taxon>Pseudomonadati</taxon>
        <taxon>Pseudomonadota</taxon>
        <taxon>Gammaproteobacteria</taxon>
        <taxon>Alteromonadales</taxon>
        <taxon>Shewanellaceae</taxon>
        <taxon>Shewanella</taxon>
    </lineage>
</organism>
<evidence type="ECO:0008006" key="4">
    <source>
        <dbReference type="Google" id="ProtNLM"/>
    </source>
</evidence>